<protein>
    <submittedName>
        <fullName evidence="1">Uncharacterized protein</fullName>
    </submittedName>
</protein>
<keyword evidence="2" id="KW-1185">Reference proteome</keyword>
<name>A0A091TIZ0_PHALP</name>
<organism evidence="1 2">
    <name type="scientific">Phaethon lepturus</name>
    <name type="common">White-tailed tropicbird</name>
    <dbReference type="NCBI Taxonomy" id="97097"/>
    <lineage>
        <taxon>Eukaryota</taxon>
        <taxon>Metazoa</taxon>
        <taxon>Chordata</taxon>
        <taxon>Craniata</taxon>
        <taxon>Vertebrata</taxon>
        <taxon>Euteleostomi</taxon>
        <taxon>Archelosauria</taxon>
        <taxon>Archosauria</taxon>
        <taxon>Dinosauria</taxon>
        <taxon>Saurischia</taxon>
        <taxon>Theropoda</taxon>
        <taxon>Coelurosauria</taxon>
        <taxon>Aves</taxon>
        <taxon>Neognathae</taxon>
        <taxon>Neoaves</taxon>
        <taxon>Phaethontimorphae</taxon>
        <taxon>Phaethontiformes</taxon>
        <taxon>Phaethontidae</taxon>
        <taxon>Phaethon</taxon>
    </lineage>
</organism>
<accession>A0A091TIZ0</accession>
<dbReference type="Proteomes" id="UP000053638">
    <property type="component" value="Unassembled WGS sequence"/>
</dbReference>
<dbReference type="AlphaFoldDB" id="A0A091TIZ0"/>
<dbReference type="EMBL" id="KK455301">
    <property type="protein sequence ID" value="KFQ75964.1"/>
    <property type="molecule type" value="Genomic_DNA"/>
</dbReference>
<feature type="non-terminal residue" evidence="1">
    <location>
        <position position="175"/>
    </location>
</feature>
<evidence type="ECO:0000313" key="2">
    <source>
        <dbReference type="Proteomes" id="UP000053638"/>
    </source>
</evidence>
<dbReference type="PhylomeDB" id="A0A091TIZ0"/>
<reference evidence="1 2" key="1">
    <citation type="submission" date="2014-04" db="EMBL/GenBank/DDBJ databases">
        <title>Genome evolution of avian class.</title>
        <authorList>
            <person name="Zhang G."/>
            <person name="Li C."/>
        </authorList>
    </citation>
    <scope>NUCLEOTIDE SEQUENCE [LARGE SCALE GENOMIC DNA]</scope>
    <source>
        <strain evidence="1">BGI_N335</strain>
    </source>
</reference>
<gene>
    <name evidence="1" type="ORF">N335_14187</name>
</gene>
<feature type="non-terminal residue" evidence="1">
    <location>
        <position position="1"/>
    </location>
</feature>
<evidence type="ECO:0000313" key="1">
    <source>
        <dbReference type="EMBL" id="KFQ75964.1"/>
    </source>
</evidence>
<sequence>RNQELLSKVMGMHKHSENMNDASRLTAVLHMYEILRVHDWEKMRSSPSSYLTYKTGSSIIKKLFDACEKDIQQRTTNIFEVLDIPHSNDTMTNSKQGMMQEIRNLFRYSYYQNHSEFYSKIITQAGIDPKTAIQRQFMLQCCKTYCLLLLQDPPVNAVWNLQESSRQYLEHVDKK</sequence>
<proteinExistence type="predicted"/>